<dbReference type="InterPro" id="IPR036890">
    <property type="entry name" value="HATPase_C_sf"/>
</dbReference>
<dbReference type="STRING" id="43775.SAMN04489760_11323"/>
<accession>A0A1H7Y1X2</accession>
<dbReference type="CDD" id="cd16936">
    <property type="entry name" value="HATPase_RsbW-like"/>
    <property type="match status" value="1"/>
</dbReference>
<feature type="domain" description="Histidine kinase/HSP90-like ATPase" evidence="2">
    <location>
        <begin position="6"/>
        <end position="132"/>
    </location>
</feature>
<evidence type="ECO:0000313" key="3">
    <source>
        <dbReference type="EMBL" id="SEM39179.1"/>
    </source>
</evidence>
<protein>
    <submittedName>
        <fullName evidence="3">Serine/threonine-protein kinase RsbW</fullName>
    </submittedName>
</protein>
<sequence length="145" mass="16094">MKLIIESKLENVTLVGGAVRGIANALSLDEISCYHLELCVVEAVTNVTKHAYNNEAGNPVEVNILLFPDRISFQICDRGKSMEPANVRLLNFDPEQRETLPESGMGLFIMHALMDEVRYETVSGLNVLTMSKYLRQEGKAPVSPD</sequence>
<dbReference type="InterPro" id="IPR003594">
    <property type="entry name" value="HATPase_dom"/>
</dbReference>
<evidence type="ECO:0000259" key="2">
    <source>
        <dbReference type="Pfam" id="PF13581"/>
    </source>
</evidence>
<evidence type="ECO:0000256" key="1">
    <source>
        <dbReference type="ARBA" id="ARBA00022527"/>
    </source>
</evidence>
<dbReference type="EMBL" id="FOBS01000013">
    <property type="protein sequence ID" value="SEM39179.1"/>
    <property type="molecule type" value="Genomic_DNA"/>
</dbReference>
<reference evidence="3 4" key="1">
    <citation type="submission" date="2016-10" db="EMBL/GenBank/DDBJ databases">
        <authorList>
            <person name="de Groot N.N."/>
        </authorList>
    </citation>
    <scope>NUCLEOTIDE SEQUENCE [LARGE SCALE GENOMIC DNA]</scope>
    <source>
        <strain evidence="3 4">DSM 8423</strain>
    </source>
</reference>
<evidence type="ECO:0000313" key="4">
    <source>
        <dbReference type="Proteomes" id="UP000198744"/>
    </source>
</evidence>
<organism evidence="3 4">
    <name type="scientific">Syntrophus gentianae</name>
    <dbReference type="NCBI Taxonomy" id="43775"/>
    <lineage>
        <taxon>Bacteria</taxon>
        <taxon>Pseudomonadati</taxon>
        <taxon>Thermodesulfobacteriota</taxon>
        <taxon>Syntrophia</taxon>
        <taxon>Syntrophales</taxon>
        <taxon>Syntrophaceae</taxon>
        <taxon>Syntrophus</taxon>
    </lineage>
</organism>
<dbReference type="PANTHER" id="PTHR35526">
    <property type="entry name" value="ANTI-SIGMA-F FACTOR RSBW-RELATED"/>
    <property type="match status" value="1"/>
</dbReference>
<dbReference type="InterPro" id="IPR050267">
    <property type="entry name" value="Anti-sigma-factor_SerPK"/>
</dbReference>
<keyword evidence="1" id="KW-0723">Serine/threonine-protein kinase</keyword>
<keyword evidence="4" id="KW-1185">Reference proteome</keyword>
<dbReference type="SUPFAM" id="SSF55874">
    <property type="entry name" value="ATPase domain of HSP90 chaperone/DNA topoisomerase II/histidine kinase"/>
    <property type="match status" value="1"/>
</dbReference>
<keyword evidence="3" id="KW-0418">Kinase</keyword>
<keyword evidence="3" id="KW-0808">Transferase</keyword>
<gene>
    <name evidence="3" type="ORF">SAMN04489760_11323</name>
</gene>
<dbReference type="Gene3D" id="3.30.565.10">
    <property type="entry name" value="Histidine kinase-like ATPase, C-terminal domain"/>
    <property type="match status" value="1"/>
</dbReference>
<dbReference type="AlphaFoldDB" id="A0A1H7Y1X2"/>
<dbReference type="GO" id="GO:0004674">
    <property type="term" value="F:protein serine/threonine kinase activity"/>
    <property type="evidence" value="ECO:0007669"/>
    <property type="project" value="UniProtKB-KW"/>
</dbReference>
<dbReference type="Proteomes" id="UP000198744">
    <property type="component" value="Unassembled WGS sequence"/>
</dbReference>
<name>A0A1H7Y1X2_9BACT</name>
<dbReference type="PANTHER" id="PTHR35526:SF3">
    <property type="entry name" value="ANTI-SIGMA-F FACTOR RSBW"/>
    <property type="match status" value="1"/>
</dbReference>
<proteinExistence type="predicted"/>
<dbReference type="Pfam" id="PF13581">
    <property type="entry name" value="HATPase_c_2"/>
    <property type="match status" value="1"/>
</dbReference>